<feature type="compositionally biased region" description="Low complexity" evidence="9">
    <location>
        <begin position="240"/>
        <end position="252"/>
    </location>
</feature>
<keyword evidence="6" id="KW-0067">ATP-binding</keyword>
<evidence type="ECO:0000256" key="2">
    <source>
        <dbReference type="ARBA" id="ARBA00022527"/>
    </source>
</evidence>
<dbReference type="AlphaFoldDB" id="A0A5P1EYZ4"/>
<feature type="compositionally biased region" description="Polar residues" evidence="9">
    <location>
        <begin position="350"/>
        <end position="364"/>
    </location>
</feature>
<dbReference type="Gene3D" id="1.10.510.10">
    <property type="entry name" value="Transferase(Phosphotransferase) domain 1"/>
    <property type="match status" value="1"/>
</dbReference>
<comment type="catalytic activity">
    <reaction evidence="7">
        <text>L-threonyl-[protein] + ATP = O-phospho-L-threonyl-[protein] + ADP + H(+)</text>
        <dbReference type="Rhea" id="RHEA:46608"/>
        <dbReference type="Rhea" id="RHEA-COMP:11060"/>
        <dbReference type="Rhea" id="RHEA-COMP:11605"/>
        <dbReference type="ChEBI" id="CHEBI:15378"/>
        <dbReference type="ChEBI" id="CHEBI:30013"/>
        <dbReference type="ChEBI" id="CHEBI:30616"/>
        <dbReference type="ChEBI" id="CHEBI:61977"/>
        <dbReference type="ChEBI" id="CHEBI:456216"/>
        <dbReference type="EC" id="2.7.11.1"/>
    </reaction>
</comment>
<keyword evidence="4" id="KW-0547">Nucleotide-binding</keyword>
<dbReference type="PROSITE" id="PS00108">
    <property type="entry name" value="PROTEIN_KINASE_ST"/>
    <property type="match status" value="1"/>
</dbReference>
<dbReference type="GO" id="GO:0005524">
    <property type="term" value="F:ATP binding"/>
    <property type="evidence" value="ECO:0007669"/>
    <property type="project" value="UniProtKB-KW"/>
</dbReference>
<dbReference type="InterPro" id="IPR011009">
    <property type="entry name" value="Kinase-like_dom_sf"/>
</dbReference>
<dbReference type="PROSITE" id="PS50011">
    <property type="entry name" value="PROTEIN_KINASE_DOM"/>
    <property type="match status" value="1"/>
</dbReference>
<evidence type="ECO:0000256" key="3">
    <source>
        <dbReference type="ARBA" id="ARBA00022679"/>
    </source>
</evidence>
<dbReference type="EMBL" id="CM007384">
    <property type="protein sequence ID" value="ONK71326.1"/>
    <property type="molecule type" value="Genomic_DNA"/>
</dbReference>
<dbReference type="SUPFAM" id="SSF56112">
    <property type="entry name" value="Protein kinase-like (PK-like)"/>
    <property type="match status" value="1"/>
</dbReference>
<dbReference type="GO" id="GO:0043622">
    <property type="term" value="P:cortical microtubule organization"/>
    <property type="evidence" value="ECO:0007669"/>
    <property type="project" value="EnsemblPlants"/>
</dbReference>
<dbReference type="PANTHER" id="PTHR43671:SF98">
    <property type="entry name" value="SERINE_THREONINE-PROTEIN KINASE NEK11"/>
    <property type="match status" value="1"/>
</dbReference>
<proteinExistence type="predicted"/>
<feature type="compositionally biased region" description="Polar residues" evidence="9">
    <location>
        <begin position="265"/>
        <end position="281"/>
    </location>
</feature>
<evidence type="ECO:0000256" key="5">
    <source>
        <dbReference type="ARBA" id="ARBA00022777"/>
    </source>
</evidence>
<gene>
    <name evidence="11" type="ORF">A4U43_C04F7330</name>
</gene>
<organism evidence="11 12">
    <name type="scientific">Asparagus officinalis</name>
    <name type="common">Garden asparagus</name>
    <dbReference type="NCBI Taxonomy" id="4686"/>
    <lineage>
        <taxon>Eukaryota</taxon>
        <taxon>Viridiplantae</taxon>
        <taxon>Streptophyta</taxon>
        <taxon>Embryophyta</taxon>
        <taxon>Tracheophyta</taxon>
        <taxon>Spermatophyta</taxon>
        <taxon>Magnoliopsida</taxon>
        <taxon>Liliopsida</taxon>
        <taxon>Asparagales</taxon>
        <taxon>Asparagaceae</taxon>
        <taxon>Asparagoideae</taxon>
        <taxon>Asparagus</taxon>
    </lineage>
</organism>
<evidence type="ECO:0000259" key="10">
    <source>
        <dbReference type="PROSITE" id="PS50011"/>
    </source>
</evidence>
<dbReference type="FunFam" id="1.10.510.10:FF:000504">
    <property type="entry name" value="Serine/threonine-protein kinase Nek5"/>
    <property type="match status" value="1"/>
</dbReference>
<evidence type="ECO:0000256" key="4">
    <source>
        <dbReference type="ARBA" id="ARBA00022741"/>
    </source>
</evidence>
<dbReference type="GO" id="GO:0004674">
    <property type="term" value="F:protein serine/threonine kinase activity"/>
    <property type="evidence" value="ECO:0007669"/>
    <property type="project" value="UniProtKB-KW"/>
</dbReference>
<feature type="region of interest" description="Disordered" evidence="9">
    <location>
        <begin position="211"/>
        <end position="328"/>
    </location>
</feature>
<protein>
    <recommendedName>
        <fullName evidence="1">non-specific serine/threonine protein kinase</fullName>
        <ecNumber evidence="1">2.7.11.1</ecNumber>
    </recommendedName>
</protein>
<sequence>MALIARLQHPFIVEFKEAWVEKGCYVCIVTGYCEGGDMAELMKRSNGTYFPEEKLLKWFSQLILAVEYLHSNFVLHRDLKCSNIFLTKDQDIRLGDFGLAKTLKADDLASSVVGTPNYMCPELLADIPYGFKSDIWSLGCCMYEMAAHRPAFKAFDMAGLISKINRSSMGPLPPCYSPSMKVLIKSMLRKNPEHRPNASEVVRHSYLQPYINQYRPSPDPSSVTRTPEKPISRGSQKNMSDSQNSSVSSSDIDSLHSSERITSGLALNSDNKMAESDSASTDDVGFDGNCSELHTPDEKDGSDVPNAGTYKQGSPNSVHVDQQRKVEPKQLKTVKNILGVLKEEVKLRKSSSPVRGSRIKTTALPSDRNAIDPSPKFQV</sequence>
<keyword evidence="3" id="KW-0808">Transferase</keyword>
<dbReference type="Proteomes" id="UP000243459">
    <property type="component" value="Chromosome 4"/>
</dbReference>
<feature type="compositionally biased region" description="Polar residues" evidence="9">
    <location>
        <begin position="211"/>
        <end position="225"/>
    </location>
</feature>
<keyword evidence="5" id="KW-0418">Kinase</keyword>
<dbReference type="GO" id="GO:0055028">
    <property type="term" value="C:cortical microtubule"/>
    <property type="evidence" value="ECO:0007669"/>
    <property type="project" value="EnsemblPlants"/>
</dbReference>
<dbReference type="PANTHER" id="PTHR43671">
    <property type="entry name" value="SERINE/THREONINE-PROTEIN KINASE NEK"/>
    <property type="match status" value="1"/>
</dbReference>
<feature type="domain" description="Protein kinase" evidence="10">
    <location>
        <begin position="1"/>
        <end position="207"/>
    </location>
</feature>
<dbReference type="GO" id="GO:0090627">
    <property type="term" value="P:plant epidermal cell differentiation"/>
    <property type="evidence" value="ECO:0007669"/>
    <property type="project" value="EnsemblPlants"/>
</dbReference>
<dbReference type="Gramene" id="ONK71326">
    <property type="protein sequence ID" value="ONK71326"/>
    <property type="gene ID" value="A4U43_C04F7330"/>
</dbReference>
<accession>A0A5P1EYZ4</accession>
<evidence type="ECO:0000256" key="6">
    <source>
        <dbReference type="ARBA" id="ARBA00022840"/>
    </source>
</evidence>
<dbReference type="EC" id="2.7.11.1" evidence="1"/>
<dbReference type="SMART" id="SM00220">
    <property type="entry name" value="S_TKc"/>
    <property type="match status" value="1"/>
</dbReference>
<comment type="catalytic activity">
    <reaction evidence="8">
        <text>L-seryl-[protein] + ATP = O-phospho-L-seryl-[protein] + ADP + H(+)</text>
        <dbReference type="Rhea" id="RHEA:17989"/>
        <dbReference type="Rhea" id="RHEA-COMP:9863"/>
        <dbReference type="Rhea" id="RHEA-COMP:11604"/>
        <dbReference type="ChEBI" id="CHEBI:15378"/>
        <dbReference type="ChEBI" id="CHEBI:29999"/>
        <dbReference type="ChEBI" id="CHEBI:30616"/>
        <dbReference type="ChEBI" id="CHEBI:83421"/>
        <dbReference type="ChEBI" id="CHEBI:456216"/>
        <dbReference type="EC" id="2.7.11.1"/>
    </reaction>
</comment>
<feature type="compositionally biased region" description="Polar residues" evidence="9">
    <location>
        <begin position="309"/>
        <end position="320"/>
    </location>
</feature>
<evidence type="ECO:0000313" key="11">
    <source>
        <dbReference type="EMBL" id="ONK71326.1"/>
    </source>
</evidence>
<evidence type="ECO:0000313" key="12">
    <source>
        <dbReference type="Proteomes" id="UP000243459"/>
    </source>
</evidence>
<dbReference type="InterPro" id="IPR000719">
    <property type="entry name" value="Prot_kinase_dom"/>
</dbReference>
<dbReference type="InterPro" id="IPR050660">
    <property type="entry name" value="NEK_Ser/Thr_kinase"/>
</dbReference>
<feature type="region of interest" description="Disordered" evidence="9">
    <location>
        <begin position="348"/>
        <end position="379"/>
    </location>
</feature>
<dbReference type="InterPro" id="IPR008271">
    <property type="entry name" value="Ser/Thr_kinase_AS"/>
</dbReference>
<evidence type="ECO:0000256" key="1">
    <source>
        <dbReference type="ARBA" id="ARBA00012513"/>
    </source>
</evidence>
<reference evidence="12" key="1">
    <citation type="journal article" date="2017" name="Nat. Commun.">
        <title>The asparagus genome sheds light on the origin and evolution of a young Y chromosome.</title>
        <authorList>
            <person name="Harkess A."/>
            <person name="Zhou J."/>
            <person name="Xu C."/>
            <person name="Bowers J.E."/>
            <person name="Van der Hulst R."/>
            <person name="Ayyampalayam S."/>
            <person name="Mercati F."/>
            <person name="Riccardi P."/>
            <person name="McKain M.R."/>
            <person name="Kakrana A."/>
            <person name="Tang H."/>
            <person name="Ray J."/>
            <person name="Groenendijk J."/>
            <person name="Arikit S."/>
            <person name="Mathioni S.M."/>
            <person name="Nakano M."/>
            <person name="Shan H."/>
            <person name="Telgmann-Rauber A."/>
            <person name="Kanno A."/>
            <person name="Yue Z."/>
            <person name="Chen H."/>
            <person name="Li W."/>
            <person name="Chen Y."/>
            <person name="Xu X."/>
            <person name="Zhang Y."/>
            <person name="Luo S."/>
            <person name="Chen H."/>
            <person name="Gao J."/>
            <person name="Mao Z."/>
            <person name="Pires J.C."/>
            <person name="Luo M."/>
            <person name="Kudrna D."/>
            <person name="Wing R.A."/>
            <person name="Meyers B.C."/>
            <person name="Yi K."/>
            <person name="Kong H."/>
            <person name="Lavrijsen P."/>
            <person name="Sunseri F."/>
            <person name="Falavigna A."/>
            <person name="Ye Y."/>
            <person name="Leebens-Mack J.H."/>
            <person name="Chen G."/>
        </authorList>
    </citation>
    <scope>NUCLEOTIDE SEQUENCE [LARGE SCALE GENOMIC DNA]</scope>
    <source>
        <strain evidence="12">cv. DH0086</strain>
    </source>
</reference>
<name>A0A5P1EYZ4_ASPOF</name>
<keyword evidence="2" id="KW-0723">Serine/threonine-protein kinase</keyword>
<dbReference type="Pfam" id="PF00069">
    <property type="entry name" value="Pkinase"/>
    <property type="match status" value="1"/>
</dbReference>
<evidence type="ECO:0000256" key="7">
    <source>
        <dbReference type="ARBA" id="ARBA00047899"/>
    </source>
</evidence>
<evidence type="ECO:0000256" key="9">
    <source>
        <dbReference type="SAM" id="MobiDB-lite"/>
    </source>
</evidence>
<keyword evidence="12" id="KW-1185">Reference proteome</keyword>
<dbReference type="OMA" id="DHKATET"/>
<evidence type="ECO:0000256" key="8">
    <source>
        <dbReference type="ARBA" id="ARBA00048679"/>
    </source>
</evidence>